<evidence type="ECO:0000313" key="3">
    <source>
        <dbReference type="Proteomes" id="UP001349994"/>
    </source>
</evidence>
<proteinExistence type="predicted"/>
<reference evidence="2 3" key="1">
    <citation type="submission" date="2024-01" db="EMBL/GenBank/DDBJ databases">
        <title>novel species in genus Adlercreutzia.</title>
        <authorList>
            <person name="Liu X."/>
        </authorList>
    </citation>
    <scope>NUCLEOTIDE SEQUENCE [LARGE SCALE GENOMIC DNA]</scope>
    <source>
        <strain evidence="2 3">R7</strain>
    </source>
</reference>
<protein>
    <submittedName>
        <fullName evidence="2">Uncharacterized protein</fullName>
    </submittedName>
</protein>
<dbReference type="Proteomes" id="UP001349994">
    <property type="component" value="Unassembled WGS sequence"/>
</dbReference>
<dbReference type="RefSeq" id="WP_326426231.1">
    <property type="nucleotide sequence ID" value="NZ_JAYMFF010000002.1"/>
</dbReference>
<feature type="transmembrane region" description="Helical" evidence="1">
    <location>
        <begin position="7"/>
        <end position="24"/>
    </location>
</feature>
<keyword evidence="1" id="KW-0812">Transmembrane</keyword>
<organism evidence="2 3">
    <name type="scientific">Adlercreutzia wanghongyangiae</name>
    <dbReference type="NCBI Taxonomy" id="3111451"/>
    <lineage>
        <taxon>Bacteria</taxon>
        <taxon>Bacillati</taxon>
        <taxon>Actinomycetota</taxon>
        <taxon>Coriobacteriia</taxon>
        <taxon>Eggerthellales</taxon>
        <taxon>Eggerthellaceae</taxon>
        <taxon>Adlercreutzia</taxon>
    </lineage>
</organism>
<evidence type="ECO:0000313" key="2">
    <source>
        <dbReference type="EMBL" id="MEC4174894.1"/>
    </source>
</evidence>
<name>A0ABU6IEN4_9ACTN</name>
<feature type="transmembrane region" description="Helical" evidence="1">
    <location>
        <begin position="30"/>
        <end position="47"/>
    </location>
</feature>
<sequence>MSLCDKLLYSLFVLAAVTLAALNYCVMDWLWGTATVAVVLAWAYLLHRRCHRTQQESSRESDR</sequence>
<keyword evidence="1" id="KW-1133">Transmembrane helix</keyword>
<keyword evidence="1" id="KW-0472">Membrane</keyword>
<dbReference type="EMBL" id="JAYMFF010000002">
    <property type="protein sequence ID" value="MEC4174894.1"/>
    <property type="molecule type" value="Genomic_DNA"/>
</dbReference>
<gene>
    <name evidence="2" type="ORF">VIN30_00315</name>
</gene>
<keyword evidence="3" id="KW-1185">Reference proteome</keyword>
<evidence type="ECO:0000256" key="1">
    <source>
        <dbReference type="SAM" id="Phobius"/>
    </source>
</evidence>
<comment type="caution">
    <text evidence="2">The sequence shown here is derived from an EMBL/GenBank/DDBJ whole genome shotgun (WGS) entry which is preliminary data.</text>
</comment>
<accession>A0ABU6IEN4</accession>